<reference evidence="1" key="2">
    <citation type="submission" date="2020-11" db="EMBL/GenBank/DDBJ databases">
        <authorList>
            <person name="McCartney M.A."/>
            <person name="Auch B."/>
            <person name="Kono T."/>
            <person name="Mallez S."/>
            <person name="Becker A."/>
            <person name="Gohl D.M."/>
            <person name="Silverstein K.A.T."/>
            <person name="Koren S."/>
            <person name="Bechman K.B."/>
            <person name="Herman A."/>
            <person name="Abrahante J.E."/>
            <person name="Garbe J."/>
        </authorList>
    </citation>
    <scope>NUCLEOTIDE SEQUENCE</scope>
    <source>
        <strain evidence="1">Duluth1</strain>
        <tissue evidence="1">Whole animal</tissue>
    </source>
</reference>
<sequence>MAISPRWNGWSDDLSGLAYYYVEVFRLKPNIHNELIEMEPLSPVFSYMENNTGSPTFPTYTPPSAGMFSILLQTSDKANNSKIARRLVLYDNESSITLTKPGLAYGMPDLEQVMAVRKVMVEST</sequence>
<dbReference type="EMBL" id="JAIWYP010000004">
    <property type="protein sequence ID" value="KAH3833714.1"/>
    <property type="molecule type" value="Genomic_DNA"/>
</dbReference>
<evidence type="ECO:0000313" key="1">
    <source>
        <dbReference type="EMBL" id="KAH3833714.1"/>
    </source>
</evidence>
<reference evidence="1" key="1">
    <citation type="journal article" date="2019" name="bioRxiv">
        <title>The Genome of the Zebra Mussel, Dreissena polymorpha: A Resource for Invasive Species Research.</title>
        <authorList>
            <person name="McCartney M.A."/>
            <person name="Auch B."/>
            <person name="Kono T."/>
            <person name="Mallez S."/>
            <person name="Zhang Y."/>
            <person name="Obille A."/>
            <person name="Becker A."/>
            <person name="Abrahante J.E."/>
            <person name="Garbe J."/>
            <person name="Badalamenti J.P."/>
            <person name="Herman A."/>
            <person name="Mangelson H."/>
            <person name="Liachko I."/>
            <person name="Sullivan S."/>
            <person name="Sone E.D."/>
            <person name="Koren S."/>
            <person name="Silverstein K.A.T."/>
            <person name="Beckman K.B."/>
            <person name="Gohl D.M."/>
        </authorList>
    </citation>
    <scope>NUCLEOTIDE SEQUENCE</scope>
    <source>
        <strain evidence="1">Duluth1</strain>
        <tissue evidence="1">Whole animal</tissue>
    </source>
</reference>
<comment type="caution">
    <text evidence="1">The sequence shown here is derived from an EMBL/GenBank/DDBJ whole genome shotgun (WGS) entry which is preliminary data.</text>
</comment>
<protein>
    <submittedName>
        <fullName evidence="1">Uncharacterized protein</fullName>
    </submittedName>
</protein>
<keyword evidence="2" id="KW-1185">Reference proteome</keyword>
<accession>A0A9D4QJR4</accession>
<dbReference type="AlphaFoldDB" id="A0A9D4QJR4"/>
<dbReference type="Proteomes" id="UP000828390">
    <property type="component" value="Unassembled WGS sequence"/>
</dbReference>
<organism evidence="1 2">
    <name type="scientific">Dreissena polymorpha</name>
    <name type="common">Zebra mussel</name>
    <name type="synonym">Mytilus polymorpha</name>
    <dbReference type="NCBI Taxonomy" id="45954"/>
    <lineage>
        <taxon>Eukaryota</taxon>
        <taxon>Metazoa</taxon>
        <taxon>Spiralia</taxon>
        <taxon>Lophotrochozoa</taxon>
        <taxon>Mollusca</taxon>
        <taxon>Bivalvia</taxon>
        <taxon>Autobranchia</taxon>
        <taxon>Heteroconchia</taxon>
        <taxon>Euheterodonta</taxon>
        <taxon>Imparidentia</taxon>
        <taxon>Neoheterodontei</taxon>
        <taxon>Myida</taxon>
        <taxon>Dreissenoidea</taxon>
        <taxon>Dreissenidae</taxon>
        <taxon>Dreissena</taxon>
    </lineage>
</organism>
<proteinExistence type="predicted"/>
<name>A0A9D4QJR4_DREPO</name>
<gene>
    <name evidence="1" type="ORF">DPMN_107027</name>
</gene>
<evidence type="ECO:0000313" key="2">
    <source>
        <dbReference type="Proteomes" id="UP000828390"/>
    </source>
</evidence>